<reference evidence="3 4" key="2">
    <citation type="journal article" date="2010" name="Nature">
        <title>Comparative genomics reveals mobile pathogenicity chromosomes in Fusarium.</title>
        <authorList>
            <person name="Ma L.J."/>
            <person name="van der Does H.C."/>
            <person name="Borkovich K.A."/>
            <person name="Coleman J.J."/>
            <person name="Daboussi M.J."/>
            <person name="Di Pietro A."/>
            <person name="Dufresne M."/>
            <person name="Freitag M."/>
            <person name="Grabherr M."/>
            <person name="Henrissat B."/>
            <person name="Houterman P.M."/>
            <person name="Kang S."/>
            <person name="Shim W.B."/>
            <person name="Woloshuk C."/>
            <person name="Xie X."/>
            <person name="Xu J.R."/>
            <person name="Antoniw J."/>
            <person name="Baker S.E."/>
            <person name="Bluhm B.H."/>
            <person name="Breakspear A."/>
            <person name="Brown D.W."/>
            <person name="Butchko R.A."/>
            <person name="Chapman S."/>
            <person name="Coulson R."/>
            <person name="Coutinho P.M."/>
            <person name="Danchin E.G."/>
            <person name="Diener A."/>
            <person name="Gale L.R."/>
            <person name="Gardiner D.M."/>
            <person name="Goff S."/>
            <person name="Hammond-Kosack K.E."/>
            <person name="Hilburn K."/>
            <person name="Hua-Van A."/>
            <person name="Jonkers W."/>
            <person name="Kazan K."/>
            <person name="Kodira C.D."/>
            <person name="Koehrsen M."/>
            <person name="Kumar L."/>
            <person name="Lee Y.H."/>
            <person name="Li L."/>
            <person name="Manners J.M."/>
            <person name="Miranda-Saavedra D."/>
            <person name="Mukherjee M."/>
            <person name="Park G."/>
            <person name="Park J."/>
            <person name="Park S.Y."/>
            <person name="Proctor R.H."/>
            <person name="Regev A."/>
            <person name="Ruiz-Roldan M.C."/>
            <person name="Sain D."/>
            <person name="Sakthikumar S."/>
            <person name="Sykes S."/>
            <person name="Schwartz D.C."/>
            <person name="Turgeon B.G."/>
            <person name="Wapinski I."/>
            <person name="Yoder O."/>
            <person name="Young S."/>
            <person name="Zeng Q."/>
            <person name="Zhou S."/>
            <person name="Galagan J."/>
            <person name="Cuomo C.A."/>
            <person name="Kistler H.C."/>
            <person name="Rep M."/>
        </authorList>
    </citation>
    <scope>GENOME REANNOTATION</scope>
    <source>
        <strain evidence="4">ATCC MYA-4620 / CBS 123657 / FGSC 9075 / NRRL 31084 / PH-1</strain>
        <strain evidence="3">PH-1 / ATCC MYA-4620 / FGSC 9075 / NRRL 31084</strain>
    </source>
</reference>
<reference evidence="3" key="4">
    <citation type="submission" date="2017-01" db="UniProtKB">
        <authorList>
            <consortium name="EnsemblFungi"/>
        </authorList>
    </citation>
    <scope>IDENTIFICATION</scope>
    <source>
        <strain evidence="3">PH-1 / ATCC MYA-4620 / FGSC 9075 / NRRL 31084</strain>
    </source>
</reference>
<accession>A0A098E4C8</accession>
<dbReference type="InParanoid" id="A0A098E4C8"/>
<reference evidence="2 4" key="3">
    <citation type="journal article" date="2015" name="BMC Genomics">
        <title>The completed genome sequence of the pathogenic ascomycete fungus Fusarium graminearum.</title>
        <authorList>
            <person name="King R."/>
            <person name="Urban M."/>
            <person name="Hammond-Kosack M.C."/>
            <person name="Hassani-Pak K."/>
            <person name="Hammond-Kosack K.E."/>
        </authorList>
    </citation>
    <scope>NUCLEOTIDE SEQUENCE [LARGE SCALE GENOMIC DNA]</scope>
    <source>
        <strain evidence="4">ATCC MYA-4620 / CBS 123657 / FGSC 9075 / NRRL 31084 / PH-1</strain>
        <strain evidence="2">PH-1</strain>
    </source>
</reference>
<protein>
    <submittedName>
        <fullName evidence="2">Chromosome 3, complete genome</fullName>
    </submittedName>
</protein>
<keyword evidence="4" id="KW-1185">Reference proteome</keyword>
<evidence type="ECO:0000313" key="4">
    <source>
        <dbReference type="Proteomes" id="UP000070720"/>
    </source>
</evidence>
<proteinExistence type="predicted"/>
<dbReference type="EnsemblFungi" id="CEF88452">
    <property type="protein sequence ID" value="CEF88452"/>
    <property type="gene ID" value="FGRRES_12740"/>
</dbReference>
<evidence type="ECO:0000256" key="1">
    <source>
        <dbReference type="SAM" id="Phobius"/>
    </source>
</evidence>
<sequence length="100" mass="11266">MITLRRRQVLYLCMLFLIRCLPLLTITLSFLFGRYPAQLFSSTANAYSVQSQDNSTVDNVRSSFLNPYGISAPTKPSSLNMILVPGRSPQIVYKSPPLEH</sequence>
<keyword evidence="1" id="KW-0472">Membrane</keyword>
<evidence type="ECO:0000313" key="3">
    <source>
        <dbReference type="EnsemblFungi" id="CEF88452"/>
    </source>
</evidence>
<dbReference type="AlphaFoldDB" id="A0A098E4C8"/>
<feature type="transmembrane region" description="Helical" evidence="1">
    <location>
        <begin position="9"/>
        <end position="32"/>
    </location>
</feature>
<dbReference type="Proteomes" id="UP000070720">
    <property type="component" value="Chromosome 3"/>
</dbReference>
<dbReference type="EMBL" id="HG970334">
    <property type="protein sequence ID" value="CEF88452.1"/>
    <property type="molecule type" value="Genomic_DNA"/>
</dbReference>
<keyword evidence="1" id="KW-1133">Transmembrane helix</keyword>
<accession>A0A0E0SPT9</accession>
<name>A0A098E4C8_GIBZE</name>
<dbReference type="VEuPathDB" id="FungiDB:FGRAMPH1_01G17959"/>
<reference evidence="3 4" key="1">
    <citation type="journal article" date="2007" name="Science">
        <title>The Fusarium graminearum genome reveals a link between localized polymorphism and pathogen specialization.</title>
        <authorList>
            <person name="Cuomo C.A."/>
            <person name="Gueldener U."/>
            <person name="Xu J.-R."/>
            <person name="Trail F."/>
            <person name="Turgeon B.G."/>
            <person name="Di Pietro A."/>
            <person name="Walton J.D."/>
            <person name="Ma L.-J."/>
            <person name="Baker S.E."/>
            <person name="Rep M."/>
            <person name="Adam G."/>
            <person name="Antoniw J."/>
            <person name="Baldwin T."/>
            <person name="Calvo S.E."/>
            <person name="Chang Y.-L."/>
            <person name="DeCaprio D."/>
            <person name="Gale L.R."/>
            <person name="Gnerre S."/>
            <person name="Goswami R.S."/>
            <person name="Hammond-Kosack K."/>
            <person name="Harris L.J."/>
            <person name="Hilburn K."/>
            <person name="Kennell J.C."/>
            <person name="Kroken S."/>
            <person name="Magnuson J.K."/>
            <person name="Mannhaupt G."/>
            <person name="Mauceli E.W."/>
            <person name="Mewes H.-W."/>
            <person name="Mitterbauer R."/>
            <person name="Muehlbauer G."/>
            <person name="Muensterkoetter M."/>
            <person name="Nelson D."/>
            <person name="O'Donnell K."/>
            <person name="Ouellet T."/>
            <person name="Qi W."/>
            <person name="Quesneville H."/>
            <person name="Roncero M.I.G."/>
            <person name="Seong K.-Y."/>
            <person name="Tetko I.V."/>
            <person name="Urban M."/>
            <person name="Waalwijk C."/>
            <person name="Ward T.J."/>
            <person name="Yao J."/>
            <person name="Birren B.W."/>
            <person name="Kistler H.C."/>
        </authorList>
    </citation>
    <scope>NUCLEOTIDE SEQUENCE [LARGE SCALE GENOMIC DNA]</scope>
    <source>
        <strain evidence="4">ATCC MYA-4620 / CBS 123657 / FGSC 9075 / NRRL 31084 / PH-1</strain>
        <strain evidence="3">PH-1 / ATCC MYA-4620 / FGSC 9075 / NRRL 31084</strain>
    </source>
</reference>
<evidence type="ECO:0000313" key="2">
    <source>
        <dbReference type="EMBL" id="CEF88452.1"/>
    </source>
</evidence>
<organism evidence="2 4">
    <name type="scientific">Gibberella zeae (strain ATCC MYA-4620 / CBS 123657 / FGSC 9075 / NRRL 31084 / PH-1)</name>
    <name type="common">Wheat head blight fungus</name>
    <name type="synonym">Fusarium graminearum</name>
    <dbReference type="NCBI Taxonomy" id="229533"/>
    <lineage>
        <taxon>Eukaryota</taxon>
        <taxon>Fungi</taxon>
        <taxon>Dikarya</taxon>
        <taxon>Ascomycota</taxon>
        <taxon>Pezizomycotina</taxon>
        <taxon>Sordariomycetes</taxon>
        <taxon>Hypocreomycetidae</taxon>
        <taxon>Hypocreales</taxon>
        <taxon>Nectriaceae</taxon>
        <taxon>Fusarium</taxon>
    </lineage>
</organism>
<gene>
    <name evidence="2" type="ORF">FGRAMPH1_01T17959</name>
</gene>
<keyword evidence="1" id="KW-0812">Transmembrane</keyword>